<feature type="short sequence motif" description="DEAH box" evidence="9">
    <location>
        <begin position="463"/>
        <end position="466"/>
    </location>
</feature>
<dbReference type="GO" id="GO:0006281">
    <property type="term" value="P:DNA repair"/>
    <property type="evidence" value="ECO:0007669"/>
    <property type="project" value="UniProtKB-KW"/>
</dbReference>
<dbReference type="Pfam" id="PF04851">
    <property type="entry name" value="ResIII"/>
    <property type="match status" value="1"/>
</dbReference>
<feature type="domain" description="Helicase C-terminal" evidence="12">
    <location>
        <begin position="750"/>
        <end position="925"/>
    </location>
</feature>
<evidence type="ECO:0000256" key="4">
    <source>
        <dbReference type="ARBA" id="ARBA00022763"/>
    </source>
</evidence>
<dbReference type="SMART" id="SM00491">
    <property type="entry name" value="HELICc2"/>
    <property type="match status" value="1"/>
</dbReference>
<dbReference type="PANTHER" id="PTHR11472:SF34">
    <property type="entry name" value="REGULATOR OF TELOMERE ELONGATION HELICASE 1"/>
    <property type="match status" value="1"/>
</dbReference>
<keyword evidence="1" id="KW-0411">Iron-sulfur</keyword>
<keyword evidence="8" id="KW-0234">DNA repair</keyword>
<dbReference type="InterPro" id="IPR036397">
    <property type="entry name" value="RNaseH_sf"/>
</dbReference>
<evidence type="ECO:0000256" key="2">
    <source>
        <dbReference type="ARBA" id="ARBA00022722"/>
    </source>
</evidence>
<dbReference type="InterPro" id="IPR001650">
    <property type="entry name" value="Helicase_C-like"/>
</dbReference>
<reference evidence="13 14" key="1">
    <citation type="submission" date="2019-03" db="EMBL/GenBank/DDBJ databases">
        <title>Genomic Encyclopedia of Type Strains, Phase IV (KMG-IV): sequencing the most valuable type-strain genomes for metagenomic binning, comparative biology and taxonomic classification.</title>
        <authorList>
            <person name="Goeker M."/>
        </authorList>
    </citation>
    <scope>NUCLEOTIDE SEQUENCE [LARGE SCALE GENOMIC DNA]</scope>
    <source>
        <strain evidence="13 14">DSM 23802</strain>
    </source>
</reference>
<evidence type="ECO:0000256" key="5">
    <source>
        <dbReference type="ARBA" id="ARBA00022801"/>
    </source>
</evidence>
<keyword evidence="1" id="KW-0004">4Fe-4S</keyword>
<keyword evidence="1" id="KW-0479">Metal-binding</keyword>
<evidence type="ECO:0000256" key="1">
    <source>
        <dbReference type="ARBA" id="ARBA00022485"/>
    </source>
</evidence>
<name>A0A4R3KK47_9BACI</name>
<dbReference type="SMART" id="SM00487">
    <property type="entry name" value="DEXDc"/>
    <property type="match status" value="1"/>
</dbReference>
<dbReference type="AlphaFoldDB" id="A0A4R3KK47"/>
<dbReference type="NCBIfam" id="TIGR00573">
    <property type="entry name" value="dnaq"/>
    <property type="match status" value="1"/>
</dbReference>
<dbReference type="PANTHER" id="PTHR11472">
    <property type="entry name" value="DNA REPAIR DEAD HELICASE RAD3/XP-D SUBFAMILY MEMBER"/>
    <property type="match status" value="1"/>
</dbReference>
<dbReference type="GO" id="GO:0003678">
    <property type="term" value="F:DNA helicase activity"/>
    <property type="evidence" value="ECO:0007669"/>
    <property type="project" value="InterPro"/>
</dbReference>
<dbReference type="InterPro" id="IPR014013">
    <property type="entry name" value="Helic_SF1/SF2_ATP-bd_DinG/Rad3"/>
</dbReference>
<protein>
    <recommendedName>
        <fullName evidence="9 10">3'-5' exonuclease DinG</fullName>
        <ecNumber evidence="9 10">3.1.-.-</ecNumber>
    </recommendedName>
</protein>
<keyword evidence="1" id="KW-0408">Iron</keyword>
<dbReference type="Pfam" id="PF13307">
    <property type="entry name" value="Helicase_C_2"/>
    <property type="match status" value="1"/>
</dbReference>
<comment type="function">
    <text evidence="9 10">3'-5' exonuclease.</text>
</comment>
<evidence type="ECO:0000256" key="6">
    <source>
        <dbReference type="ARBA" id="ARBA00022839"/>
    </source>
</evidence>
<keyword evidence="2 9" id="KW-0540">Nuclease</keyword>
<keyword evidence="14" id="KW-1185">Reference proteome</keyword>
<dbReference type="FunFam" id="3.40.50.300:FF:000437">
    <property type="entry name" value="ATP-dependent DNA helicase DinG"/>
    <property type="match status" value="1"/>
</dbReference>
<dbReference type="InterPro" id="IPR014001">
    <property type="entry name" value="Helicase_ATP-bd"/>
</dbReference>
<dbReference type="SMART" id="SM00479">
    <property type="entry name" value="EXOIII"/>
    <property type="match status" value="1"/>
</dbReference>
<dbReference type="GO" id="GO:0016818">
    <property type="term" value="F:hydrolase activity, acting on acid anhydrides, in phosphorus-containing anhydrides"/>
    <property type="evidence" value="ECO:0007669"/>
    <property type="project" value="InterPro"/>
</dbReference>
<dbReference type="Proteomes" id="UP000295788">
    <property type="component" value="Unassembled WGS sequence"/>
</dbReference>
<dbReference type="InterPro" id="IPR027417">
    <property type="entry name" value="P-loop_NTPase"/>
</dbReference>
<dbReference type="NCBIfam" id="NF005981">
    <property type="entry name" value="PRK08074.1"/>
    <property type="match status" value="1"/>
</dbReference>
<dbReference type="GO" id="GO:0006260">
    <property type="term" value="P:DNA replication"/>
    <property type="evidence" value="ECO:0007669"/>
    <property type="project" value="InterPro"/>
</dbReference>
<dbReference type="GO" id="GO:0005524">
    <property type="term" value="F:ATP binding"/>
    <property type="evidence" value="ECO:0007669"/>
    <property type="project" value="UniProtKB-UniRule"/>
</dbReference>
<dbReference type="InterPro" id="IPR006555">
    <property type="entry name" value="ATP-dep_Helicase_C"/>
</dbReference>
<dbReference type="RefSeq" id="WP_165894934.1">
    <property type="nucleotide sequence ID" value="NZ_SMAB01000002.1"/>
</dbReference>
<accession>A0A4R3KK47</accession>
<proteinExistence type="inferred from homology"/>
<keyword evidence="7 9" id="KW-0067">ATP-binding</keyword>
<dbReference type="PROSITE" id="PS51193">
    <property type="entry name" value="HELICASE_ATP_BIND_2"/>
    <property type="match status" value="1"/>
</dbReference>
<dbReference type="GO" id="GO:0051539">
    <property type="term" value="F:4 iron, 4 sulfur cluster binding"/>
    <property type="evidence" value="ECO:0007669"/>
    <property type="project" value="UniProtKB-KW"/>
</dbReference>
<dbReference type="GO" id="GO:0003887">
    <property type="term" value="F:DNA-directed DNA polymerase activity"/>
    <property type="evidence" value="ECO:0007669"/>
    <property type="project" value="InterPro"/>
</dbReference>
<organism evidence="13 14">
    <name type="scientific">Tepidibacillus fermentans</name>
    <dbReference type="NCBI Taxonomy" id="1281767"/>
    <lineage>
        <taxon>Bacteria</taxon>
        <taxon>Bacillati</taxon>
        <taxon>Bacillota</taxon>
        <taxon>Bacilli</taxon>
        <taxon>Bacillales</taxon>
        <taxon>Bacillaceae</taxon>
        <taxon>Tepidibacillus</taxon>
    </lineage>
</organism>
<evidence type="ECO:0000259" key="12">
    <source>
        <dbReference type="PROSITE" id="PS51194"/>
    </source>
</evidence>
<dbReference type="NCBIfam" id="TIGR01407">
    <property type="entry name" value="dinG_rel"/>
    <property type="match status" value="1"/>
</dbReference>
<dbReference type="Pfam" id="PF00929">
    <property type="entry name" value="RNase_T"/>
    <property type="match status" value="1"/>
</dbReference>
<dbReference type="InterPro" id="IPR006310">
    <property type="entry name" value="DinG"/>
</dbReference>
<feature type="domain" description="Helicase ATP-binding" evidence="11">
    <location>
        <begin position="247"/>
        <end position="521"/>
    </location>
</feature>
<keyword evidence="4" id="KW-0227">DNA damage</keyword>
<dbReference type="InterPro" id="IPR045028">
    <property type="entry name" value="DinG/Rad3-like"/>
</dbReference>
<dbReference type="GO" id="GO:0003677">
    <property type="term" value="F:DNA binding"/>
    <property type="evidence" value="ECO:0007669"/>
    <property type="project" value="InterPro"/>
</dbReference>
<keyword evidence="3 9" id="KW-0547">Nucleotide-binding</keyword>
<dbReference type="InterPro" id="IPR006935">
    <property type="entry name" value="Helicase/UvrB_N"/>
</dbReference>
<evidence type="ECO:0000259" key="11">
    <source>
        <dbReference type="PROSITE" id="PS51193"/>
    </source>
</evidence>
<comment type="similarity">
    <text evidence="9 10">Belongs to the helicase family. DinG subfamily. Type 2 sub-subfamily.</text>
</comment>
<dbReference type="InterPro" id="IPR013520">
    <property type="entry name" value="Ribonucl_H"/>
</dbReference>
<keyword evidence="6 9" id="KW-0269">Exonuclease</keyword>
<dbReference type="Gene3D" id="3.30.420.10">
    <property type="entry name" value="Ribonuclease H-like superfamily/Ribonuclease H"/>
    <property type="match status" value="1"/>
</dbReference>
<sequence>MNRFIVIDIETTGNQPNKDAITQVGAVLIENEEIKKIYSSFVYTDQPIPEYIQALTGITHEVIKDAALLEDVMMELLPLMEGAIFVAHHAAFDLGFIQKALEKSGYSPFSGPVVDTLDLARILLPMVQSYKLGEMTQELKIKHENPHRAVDDALATAQLFLQLVEQLKKMPLIYLQRLYEITKNLDDDLAFFIDHFVEDRIIHPIEEDQFFVYQQMALQKIMDEDDSSSNEHIGDLEFEEMFSVQGFLSERFPNFEIRPSQKEMSLDVMEAFIEQKHLMIEAGTGTGKSLAYLIPSIFWAKEHNEKVVVSTHTINLQEQLYQRDIPVLKEILPFDFHATVLKGRNHYLCLRKFEQQILQSSSERNKEEMIYLAQLLTWVALTKTGDVEELNLSPNHKNLWNEVKSDAETCLNRNCPWFRVCFYHRAKQKAQTADLILTNHSLLLTDLQSENRILPNYKKLVIDEAHHFEDVASKHLGYELTQYGINQYFQRLYKDAKHGLLIQIMNECYRSQDPDQFAVANQIQNQLLPILIEIEQNFQEYFNQIGKFVDHLVVKQETGRKTLRITERIKSKKEWKIICEIYRNLYIQLTEMDNLIEETLRKLKDLQLEENFIADLKGIHKELKELNHILSEWNEAQDLKMVFWVETESRGKKFVSYLYASPIDVGPFIKEFLFDQKDSIILTSATLSVNGSFQYSSEKFGFDPTDHNLRKKTLSSPFDYRKQAIISIPNDFPNIQEVDEPEFVQYLIKNIRELVLQLNGKTLILFTSYQMLNQVYEELKKLLEPVGIKVLGHGIDSSSRTKLVKQFQSQTPTVLLGTSSFWEGVDIPGESLSALVIVRLPFTPPNHPIYEAKTEKLKVAKRNPFMEMAVPQAVIRFKQGFGRLIRTQKDRGVVIVFDRRIIESKYGKYFLQSLPDIDVRYQPFSKILSDTKEWIKKE</sequence>
<dbReference type="HAMAP" id="MF_02206">
    <property type="entry name" value="DinG_exonucl"/>
    <property type="match status" value="1"/>
</dbReference>
<keyword evidence="5 9" id="KW-0378">Hydrolase</keyword>
<evidence type="ECO:0000313" key="14">
    <source>
        <dbReference type="Proteomes" id="UP000295788"/>
    </source>
</evidence>
<dbReference type="FunFam" id="3.30.420.10:FF:000045">
    <property type="entry name" value="3'-5' exonuclease DinG"/>
    <property type="match status" value="1"/>
</dbReference>
<evidence type="ECO:0000313" key="13">
    <source>
        <dbReference type="EMBL" id="TCS84165.1"/>
    </source>
</evidence>
<evidence type="ECO:0000256" key="7">
    <source>
        <dbReference type="ARBA" id="ARBA00022840"/>
    </source>
</evidence>
<evidence type="ECO:0000256" key="9">
    <source>
        <dbReference type="HAMAP-Rule" id="MF_02206"/>
    </source>
</evidence>
<dbReference type="GO" id="GO:0008408">
    <property type="term" value="F:3'-5' exonuclease activity"/>
    <property type="evidence" value="ECO:0007669"/>
    <property type="project" value="UniProtKB-UniRule"/>
</dbReference>
<dbReference type="EC" id="3.1.-.-" evidence="9 10"/>
<dbReference type="InterPro" id="IPR006054">
    <property type="entry name" value="DnaQ"/>
</dbReference>
<feature type="binding site" evidence="9">
    <location>
        <begin position="282"/>
        <end position="289"/>
    </location>
    <ligand>
        <name>ATP</name>
        <dbReference type="ChEBI" id="CHEBI:30616"/>
    </ligand>
</feature>
<dbReference type="InterPro" id="IPR006554">
    <property type="entry name" value="Helicase-like_DEXD_c2"/>
</dbReference>
<dbReference type="EMBL" id="SMAB01000002">
    <property type="protein sequence ID" value="TCS84165.1"/>
    <property type="molecule type" value="Genomic_DNA"/>
</dbReference>
<dbReference type="SUPFAM" id="SSF52540">
    <property type="entry name" value="P-loop containing nucleoside triphosphate hydrolases"/>
    <property type="match status" value="1"/>
</dbReference>
<gene>
    <name evidence="9 10" type="primary">dinG</name>
    <name evidence="13" type="ORF">EDD72_102209</name>
</gene>
<dbReference type="InterPro" id="IPR012337">
    <property type="entry name" value="RNaseH-like_sf"/>
</dbReference>
<dbReference type="Gene3D" id="3.40.50.300">
    <property type="entry name" value="P-loop containing nucleotide triphosphate hydrolases"/>
    <property type="match status" value="2"/>
</dbReference>
<dbReference type="PROSITE" id="PS51194">
    <property type="entry name" value="HELICASE_CTER"/>
    <property type="match status" value="1"/>
</dbReference>
<evidence type="ECO:0000256" key="10">
    <source>
        <dbReference type="RuleBase" id="RU364106"/>
    </source>
</evidence>
<dbReference type="SMART" id="SM00488">
    <property type="entry name" value="DEXDc2"/>
    <property type="match status" value="1"/>
</dbReference>
<evidence type="ECO:0000256" key="3">
    <source>
        <dbReference type="ARBA" id="ARBA00022741"/>
    </source>
</evidence>
<dbReference type="CDD" id="cd06127">
    <property type="entry name" value="DEDDh"/>
    <property type="match status" value="1"/>
</dbReference>
<keyword evidence="13" id="KW-0347">Helicase</keyword>
<dbReference type="SUPFAM" id="SSF53098">
    <property type="entry name" value="Ribonuclease H-like"/>
    <property type="match status" value="1"/>
</dbReference>
<evidence type="ECO:0000256" key="8">
    <source>
        <dbReference type="ARBA" id="ARBA00023204"/>
    </source>
</evidence>
<comment type="caution">
    <text evidence="13">The sequence shown here is derived from an EMBL/GenBank/DDBJ whole genome shotgun (WGS) entry which is preliminary data.</text>
</comment>